<dbReference type="AlphaFoldDB" id="A0A0D1ZLE4"/>
<sequence>MSLKMFLDIRQTTQQVPSKDGPTLPQIDSWEDWGKKDIPKRDSWVALSPSALVVWLDLAFSKEALSSLRGFFEANGRGDPWALWGW</sequence>
<accession>A0A0D1ZLE4</accession>
<reference evidence="1 2" key="1">
    <citation type="submission" date="2015-01" db="EMBL/GenBank/DDBJ databases">
        <title>The Genome Sequence of Exophiala spinifera CBS89968.</title>
        <authorList>
            <consortium name="The Broad Institute Genomics Platform"/>
            <person name="Cuomo C."/>
            <person name="de Hoog S."/>
            <person name="Gorbushina A."/>
            <person name="Stielow B."/>
            <person name="Teixiera M."/>
            <person name="Abouelleil A."/>
            <person name="Chapman S.B."/>
            <person name="Priest M."/>
            <person name="Young S.K."/>
            <person name="Wortman J."/>
            <person name="Nusbaum C."/>
            <person name="Birren B."/>
        </authorList>
    </citation>
    <scope>NUCLEOTIDE SEQUENCE [LARGE SCALE GENOMIC DNA]</scope>
    <source>
        <strain evidence="1 2">CBS 89968</strain>
    </source>
</reference>
<evidence type="ECO:0000313" key="2">
    <source>
        <dbReference type="Proteomes" id="UP000053328"/>
    </source>
</evidence>
<proteinExistence type="predicted"/>
<evidence type="ECO:0000313" key="1">
    <source>
        <dbReference type="EMBL" id="KIW13642.1"/>
    </source>
</evidence>
<name>A0A0D1ZLE4_9EURO</name>
<dbReference type="GeneID" id="27335916"/>
<dbReference type="Proteomes" id="UP000053328">
    <property type="component" value="Unassembled WGS sequence"/>
</dbReference>
<dbReference type="HOGENOM" id="CLU_2497916_0_0_1"/>
<gene>
    <name evidence="1" type="ORF">PV08_08833</name>
</gene>
<keyword evidence="2" id="KW-1185">Reference proteome</keyword>
<dbReference type="EMBL" id="KN847497">
    <property type="protein sequence ID" value="KIW13642.1"/>
    <property type="molecule type" value="Genomic_DNA"/>
</dbReference>
<organism evidence="1 2">
    <name type="scientific">Exophiala spinifera</name>
    <dbReference type="NCBI Taxonomy" id="91928"/>
    <lineage>
        <taxon>Eukaryota</taxon>
        <taxon>Fungi</taxon>
        <taxon>Dikarya</taxon>
        <taxon>Ascomycota</taxon>
        <taxon>Pezizomycotina</taxon>
        <taxon>Eurotiomycetes</taxon>
        <taxon>Chaetothyriomycetidae</taxon>
        <taxon>Chaetothyriales</taxon>
        <taxon>Herpotrichiellaceae</taxon>
        <taxon>Exophiala</taxon>
    </lineage>
</organism>
<dbReference type="VEuPathDB" id="FungiDB:PV08_08833"/>
<protein>
    <submittedName>
        <fullName evidence="1">Uncharacterized protein</fullName>
    </submittedName>
</protein>
<dbReference type="RefSeq" id="XP_016233858.1">
    <property type="nucleotide sequence ID" value="XM_016383155.1"/>
</dbReference>